<gene>
    <name evidence="2" type="ORF">HYPSUDRAFT_190971</name>
</gene>
<keyword evidence="3" id="KW-1185">Reference proteome</keyword>
<dbReference type="STRING" id="945553.A0A0D2M5B5"/>
<dbReference type="OMA" id="HITHCSI"/>
<feature type="non-terminal residue" evidence="2">
    <location>
        <position position="275"/>
    </location>
</feature>
<dbReference type="OrthoDB" id="3051815at2759"/>
<evidence type="ECO:0000313" key="3">
    <source>
        <dbReference type="Proteomes" id="UP000054270"/>
    </source>
</evidence>
<protein>
    <recommendedName>
        <fullName evidence="4">F-box domain-containing protein</fullName>
    </recommendedName>
</protein>
<dbReference type="Proteomes" id="UP000054270">
    <property type="component" value="Unassembled WGS sequence"/>
</dbReference>
<evidence type="ECO:0008006" key="4">
    <source>
        <dbReference type="Google" id="ProtNLM"/>
    </source>
</evidence>
<reference evidence="3" key="1">
    <citation type="submission" date="2014-04" db="EMBL/GenBank/DDBJ databases">
        <title>Evolutionary Origins and Diversification of the Mycorrhizal Mutualists.</title>
        <authorList>
            <consortium name="DOE Joint Genome Institute"/>
            <consortium name="Mycorrhizal Genomics Consortium"/>
            <person name="Kohler A."/>
            <person name="Kuo A."/>
            <person name="Nagy L.G."/>
            <person name="Floudas D."/>
            <person name="Copeland A."/>
            <person name="Barry K.W."/>
            <person name="Cichocki N."/>
            <person name="Veneault-Fourrey C."/>
            <person name="LaButti K."/>
            <person name="Lindquist E.A."/>
            <person name="Lipzen A."/>
            <person name="Lundell T."/>
            <person name="Morin E."/>
            <person name="Murat C."/>
            <person name="Riley R."/>
            <person name="Ohm R."/>
            <person name="Sun H."/>
            <person name="Tunlid A."/>
            <person name="Henrissat B."/>
            <person name="Grigoriev I.V."/>
            <person name="Hibbett D.S."/>
            <person name="Martin F."/>
        </authorList>
    </citation>
    <scope>NUCLEOTIDE SEQUENCE [LARGE SCALE GENOMIC DNA]</scope>
    <source>
        <strain evidence="3">FD-334 SS-4</strain>
    </source>
</reference>
<keyword evidence="1" id="KW-0175">Coiled coil</keyword>
<evidence type="ECO:0000313" key="2">
    <source>
        <dbReference type="EMBL" id="KJA18403.1"/>
    </source>
</evidence>
<dbReference type="EMBL" id="KN817589">
    <property type="protein sequence ID" value="KJA18403.1"/>
    <property type="molecule type" value="Genomic_DNA"/>
</dbReference>
<proteinExistence type="predicted"/>
<name>A0A0D2M5B5_HYPSF</name>
<sequence>MISLEEFFTTNQAPNDEEQKILKHLVAEYDDKLTTIINKISDLEAQLQILNDEKTAILEAVAPFKRALSPFRQLPEDIVREIFVACLPTGRNPTMSHTEAPVLLTRISSATRRISLATPALWAAIHIPIVEFPERMDYAKSVMAARAKGVKEWLLRRSGSLPLHISVHHSRNYPLDNYLGEETIDIVMSCCSRWRNVSFSNLPNILSRFSTMTAHDVPFLDSLSVQPDQRSEREDIKHWKSTSILMAPNLRRLSLSGIVPRLSEYSVNWSNLTHI</sequence>
<feature type="coiled-coil region" evidence="1">
    <location>
        <begin position="26"/>
        <end position="60"/>
    </location>
</feature>
<accession>A0A0D2M5B5</accession>
<evidence type="ECO:0000256" key="1">
    <source>
        <dbReference type="SAM" id="Coils"/>
    </source>
</evidence>
<dbReference type="AlphaFoldDB" id="A0A0D2M5B5"/>
<organism evidence="2 3">
    <name type="scientific">Hypholoma sublateritium (strain FD-334 SS-4)</name>
    <dbReference type="NCBI Taxonomy" id="945553"/>
    <lineage>
        <taxon>Eukaryota</taxon>
        <taxon>Fungi</taxon>
        <taxon>Dikarya</taxon>
        <taxon>Basidiomycota</taxon>
        <taxon>Agaricomycotina</taxon>
        <taxon>Agaricomycetes</taxon>
        <taxon>Agaricomycetidae</taxon>
        <taxon>Agaricales</taxon>
        <taxon>Agaricineae</taxon>
        <taxon>Strophariaceae</taxon>
        <taxon>Hypholoma</taxon>
    </lineage>
</organism>